<evidence type="ECO:0000313" key="3">
    <source>
        <dbReference type="EMBL" id="SEG69083.1"/>
    </source>
</evidence>
<dbReference type="Proteomes" id="UP000236723">
    <property type="component" value="Unassembled WGS sequence"/>
</dbReference>
<dbReference type="GO" id="GO:0008800">
    <property type="term" value="F:beta-lactamase activity"/>
    <property type="evidence" value="ECO:0007669"/>
    <property type="project" value="InterPro"/>
</dbReference>
<dbReference type="Pfam" id="PF13354">
    <property type="entry name" value="Beta-lactamase2"/>
    <property type="match status" value="2"/>
</dbReference>
<dbReference type="AlphaFoldDB" id="A0A1H6C857"/>
<accession>A0A1H6C857</accession>
<dbReference type="InterPro" id="IPR000871">
    <property type="entry name" value="Beta-lactam_class-A"/>
</dbReference>
<feature type="domain" description="Beta-lactamase class A catalytic" evidence="2">
    <location>
        <begin position="125"/>
        <end position="265"/>
    </location>
</feature>
<feature type="transmembrane region" description="Helical" evidence="1">
    <location>
        <begin position="12"/>
        <end position="31"/>
    </location>
</feature>
<dbReference type="EMBL" id="FNVO01000009">
    <property type="protein sequence ID" value="SEG69083.1"/>
    <property type="molecule type" value="Genomic_DNA"/>
</dbReference>
<dbReference type="InterPro" id="IPR045155">
    <property type="entry name" value="Beta-lactam_cat"/>
</dbReference>
<name>A0A1H6C857_9ACTN</name>
<dbReference type="PANTHER" id="PTHR35333:SF3">
    <property type="entry name" value="BETA-LACTAMASE-TYPE TRANSPEPTIDASE FOLD CONTAINING PROTEIN"/>
    <property type="match status" value="1"/>
</dbReference>
<organism evidence="3 4">
    <name type="scientific">Thermomonospora echinospora</name>
    <dbReference type="NCBI Taxonomy" id="1992"/>
    <lineage>
        <taxon>Bacteria</taxon>
        <taxon>Bacillati</taxon>
        <taxon>Actinomycetota</taxon>
        <taxon>Actinomycetes</taxon>
        <taxon>Streptosporangiales</taxon>
        <taxon>Thermomonosporaceae</taxon>
        <taxon>Thermomonospora</taxon>
    </lineage>
</organism>
<dbReference type="InterPro" id="IPR012338">
    <property type="entry name" value="Beta-lactam/transpept-like"/>
</dbReference>
<dbReference type="GO" id="GO:0046677">
    <property type="term" value="P:response to antibiotic"/>
    <property type="evidence" value="ECO:0007669"/>
    <property type="project" value="InterPro"/>
</dbReference>
<proteinExistence type="predicted"/>
<dbReference type="SUPFAM" id="SSF56601">
    <property type="entry name" value="beta-lactamase/transpeptidase-like"/>
    <property type="match status" value="1"/>
</dbReference>
<evidence type="ECO:0000256" key="1">
    <source>
        <dbReference type="SAM" id="Phobius"/>
    </source>
</evidence>
<evidence type="ECO:0000313" key="4">
    <source>
        <dbReference type="Proteomes" id="UP000236723"/>
    </source>
</evidence>
<keyword evidence="4" id="KW-1185">Reference proteome</keyword>
<keyword evidence="1" id="KW-1133">Transmembrane helix</keyword>
<dbReference type="Gene3D" id="3.40.710.10">
    <property type="entry name" value="DD-peptidase/beta-lactamase superfamily"/>
    <property type="match status" value="1"/>
</dbReference>
<reference evidence="4" key="1">
    <citation type="submission" date="2016-10" db="EMBL/GenBank/DDBJ databases">
        <authorList>
            <person name="Varghese N."/>
            <person name="Submissions S."/>
        </authorList>
    </citation>
    <scope>NUCLEOTIDE SEQUENCE [LARGE SCALE GENOMIC DNA]</scope>
    <source>
        <strain evidence="4">DSM 43163</strain>
    </source>
</reference>
<keyword evidence="1" id="KW-0472">Membrane</keyword>
<dbReference type="GO" id="GO:0030655">
    <property type="term" value="P:beta-lactam antibiotic catabolic process"/>
    <property type="evidence" value="ECO:0007669"/>
    <property type="project" value="InterPro"/>
</dbReference>
<keyword evidence="1" id="KW-0812">Transmembrane</keyword>
<sequence>MNGRARGRGGRLAVLTAGLVIALLAGVLVPWPSHGYEDAVSAAPTGLVPLEESRSAALTRSVAGYLAGREGGRLSVEVRDLATGTFYAYGSSQRFPTASIVKADILAALLLQAQQARRDLTEEERELAARMIRKSDNASATTLWNAIGGAPGLTRANQTLGLTETTPASGGYWGLTSTSAHDQVRLLSVLAAGDGPLDARSRAYALSLMSSVSAGQDWGVSAAAPGSPVALKNGWLPRTADDGRWVVNSIGRVRTGTHDYLIAVLSDRSPSLKKGITTVEHVTKLVTRSLP</sequence>
<evidence type="ECO:0000259" key="2">
    <source>
        <dbReference type="Pfam" id="PF13354"/>
    </source>
</evidence>
<feature type="domain" description="Beta-lactamase class A catalytic" evidence="2">
    <location>
        <begin position="76"/>
        <end position="123"/>
    </location>
</feature>
<protein>
    <submittedName>
        <fullName evidence="3">Beta-lactamase enzyme family protein</fullName>
    </submittedName>
</protein>
<dbReference type="PANTHER" id="PTHR35333">
    <property type="entry name" value="BETA-LACTAMASE"/>
    <property type="match status" value="1"/>
</dbReference>
<gene>
    <name evidence="3" type="ORF">SAMN04489712_10947</name>
</gene>